<sequence>MQARSSQVNKKANTSKSYVCFVIQTTGPHNASISRLNLSMVAQICTFQRPPHQLSHPWPYCYFLPQGKFLSRSSFELSSSPQCTCCNWAGFCTCQDQPLWSTQQQSIEWLKKDDGHCGENDRKFVSAVRLALLPFKV</sequence>
<dbReference type="EMBL" id="RCHS01002111">
    <property type="protein sequence ID" value="RMX49523.1"/>
    <property type="molecule type" value="Genomic_DNA"/>
</dbReference>
<protein>
    <submittedName>
        <fullName evidence="1">Uncharacterized protein</fullName>
    </submittedName>
</protein>
<proteinExistence type="predicted"/>
<dbReference type="Proteomes" id="UP000275408">
    <property type="component" value="Unassembled WGS sequence"/>
</dbReference>
<dbReference type="AlphaFoldDB" id="A0A3M6U769"/>
<comment type="caution">
    <text evidence="1">The sequence shown here is derived from an EMBL/GenBank/DDBJ whole genome shotgun (WGS) entry which is preliminary data.</text>
</comment>
<evidence type="ECO:0000313" key="2">
    <source>
        <dbReference type="Proteomes" id="UP000275408"/>
    </source>
</evidence>
<evidence type="ECO:0000313" key="1">
    <source>
        <dbReference type="EMBL" id="RMX49523.1"/>
    </source>
</evidence>
<reference evidence="1 2" key="1">
    <citation type="journal article" date="2018" name="Sci. Rep.">
        <title>Comparative analysis of the Pocillopora damicornis genome highlights role of immune system in coral evolution.</title>
        <authorList>
            <person name="Cunning R."/>
            <person name="Bay R.A."/>
            <person name="Gillette P."/>
            <person name="Baker A.C."/>
            <person name="Traylor-Knowles N."/>
        </authorList>
    </citation>
    <scope>NUCLEOTIDE SEQUENCE [LARGE SCALE GENOMIC DNA]</scope>
    <source>
        <strain evidence="1">RSMAS</strain>
        <tissue evidence="1">Whole animal</tissue>
    </source>
</reference>
<gene>
    <name evidence="1" type="ORF">pdam_00025599</name>
</gene>
<name>A0A3M6U769_POCDA</name>
<organism evidence="1 2">
    <name type="scientific">Pocillopora damicornis</name>
    <name type="common">Cauliflower coral</name>
    <name type="synonym">Millepora damicornis</name>
    <dbReference type="NCBI Taxonomy" id="46731"/>
    <lineage>
        <taxon>Eukaryota</taxon>
        <taxon>Metazoa</taxon>
        <taxon>Cnidaria</taxon>
        <taxon>Anthozoa</taxon>
        <taxon>Hexacorallia</taxon>
        <taxon>Scleractinia</taxon>
        <taxon>Astrocoeniina</taxon>
        <taxon>Pocilloporidae</taxon>
        <taxon>Pocillopora</taxon>
    </lineage>
</organism>
<keyword evidence="2" id="KW-1185">Reference proteome</keyword>
<accession>A0A3M6U769</accession>